<accession>A0A8S2QPN4</accession>
<dbReference type="InterPro" id="IPR028275">
    <property type="entry name" value="CLU_N"/>
</dbReference>
<evidence type="ECO:0000259" key="2">
    <source>
        <dbReference type="Pfam" id="PF15044"/>
    </source>
</evidence>
<dbReference type="GO" id="GO:0003729">
    <property type="term" value="F:mRNA binding"/>
    <property type="evidence" value="ECO:0007669"/>
    <property type="project" value="TreeGrafter"/>
</dbReference>
<dbReference type="Pfam" id="PF15044">
    <property type="entry name" value="CLU_N"/>
    <property type="match status" value="1"/>
</dbReference>
<feature type="domain" description="Clustered mitochondria protein N-terminal" evidence="2">
    <location>
        <begin position="93"/>
        <end position="138"/>
    </location>
</feature>
<dbReference type="GO" id="GO:0005737">
    <property type="term" value="C:cytoplasm"/>
    <property type="evidence" value="ECO:0007669"/>
    <property type="project" value="TreeGrafter"/>
</dbReference>
<gene>
    <name evidence="3" type="ORF">GIL414_LOCUS17325</name>
</gene>
<dbReference type="PANTHER" id="PTHR12601:SF6">
    <property type="entry name" value="CLUSTERED MITOCHONDRIA PROTEIN HOMOLOG"/>
    <property type="match status" value="1"/>
</dbReference>
<comment type="caution">
    <text evidence="3">The sequence shown here is derived from an EMBL/GenBank/DDBJ whole genome shotgun (WGS) entry which is preliminary data.</text>
</comment>
<dbReference type="GO" id="GO:0048312">
    <property type="term" value="P:intracellular distribution of mitochondria"/>
    <property type="evidence" value="ECO:0007669"/>
    <property type="project" value="TreeGrafter"/>
</dbReference>
<reference evidence="3" key="1">
    <citation type="submission" date="2021-02" db="EMBL/GenBank/DDBJ databases">
        <authorList>
            <person name="Nowell W R."/>
        </authorList>
    </citation>
    <scope>NUCLEOTIDE SEQUENCE</scope>
</reference>
<name>A0A8S2QPN4_9BILA</name>
<proteinExistence type="predicted"/>
<organism evidence="3 4">
    <name type="scientific">Rotaria magnacalcarata</name>
    <dbReference type="NCBI Taxonomy" id="392030"/>
    <lineage>
        <taxon>Eukaryota</taxon>
        <taxon>Metazoa</taxon>
        <taxon>Spiralia</taxon>
        <taxon>Gnathifera</taxon>
        <taxon>Rotifera</taxon>
        <taxon>Eurotatoria</taxon>
        <taxon>Bdelloidea</taxon>
        <taxon>Philodinida</taxon>
        <taxon>Philodinidae</taxon>
        <taxon>Rotaria</taxon>
    </lineage>
</organism>
<feature type="compositionally biased region" description="Low complexity" evidence="1">
    <location>
        <begin position="38"/>
        <end position="54"/>
    </location>
</feature>
<evidence type="ECO:0000256" key="1">
    <source>
        <dbReference type="SAM" id="MobiDB-lite"/>
    </source>
</evidence>
<evidence type="ECO:0000313" key="4">
    <source>
        <dbReference type="Proteomes" id="UP000681720"/>
    </source>
</evidence>
<feature type="compositionally biased region" description="Polar residues" evidence="1">
    <location>
        <begin position="1"/>
        <end position="17"/>
    </location>
</feature>
<dbReference type="InterPro" id="IPR027523">
    <property type="entry name" value="CLU_prot"/>
</dbReference>
<feature type="region of interest" description="Disordered" evidence="1">
    <location>
        <begin position="1"/>
        <end position="54"/>
    </location>
</feature>
<sequence length="148" mass="16249">MKQTNENISTTANSDYTECNGHQDDLIKARKDSDNDDAATNTSSSSSTNLNNSGLVSSVVANPNELIVLPESSFNIRIQSTGLDTFELPVTSSELVQEIHQVLMDKEETCHRTCFSLQLDGIVLDNFTELKNIDNLKEGTLLKVIEGL</sequence>
<dbReference type="AlphaFoldDB" id="A0A8S2QPN4"/>
<evidence type="ECO:0000313" key="3">
    <source>
        <dbReference type="EMBL" id="CAF4105722.1"/>
    </source>
</evidence>
<dbReference type="EMBL" id="CAJOBJ010008189">
    <property type="protein sequence ID" value="CAF4105722.1"/>
    <property type="molecule type" value="Genomic_DNA"/>
</dbReference>
<dbReference type="PANTHER" id="PTHR12601">
    <property type="entry name" value="EUKARYOTIC TRANSLATION INITIATION FACTOR 3 SUBUNIT EIF-3"/>
    <property type="match status" value="1"/>
</dbReference>
<dbReference type="Proteomes" id="UP000681720">
    <property type="component" value="Unassembled WGS sequence"/>
</dbReference>
<feature type="compositionally biased region" description="Basic and acidic residues" evidence="1">
    <location>
        <begin position="21"/>
        <end position="33"/>
    </location>
</feature>
<protein>
    <recommendedName>
        <fullName evidence="2">Clustered mitochondria protein N-terminal domain-containing protein</fullName>
    </recommendedName>
</protein>